<keyword evidence="2" id="KW-1185">Reference proteome</keyword>
<sequence>MELFDELRELHVMCAQVAALEEMNEILEQVDLVGYSQGSLVAVVFANVNSNTAYGDFLFVKALGSAF</sequence>
<reference evidence="1 2" key="1">
    <citation type="submission" date="2017-11" db="EMBL/GenBank/DDBJ databases">
        <title>De-novo sequencing of pomegranate (Punica granatum L.) genome.</title>
        <authorList>
            <person name="Akparov Z."/>
            <person name="Amiraslanov A."/>
            <person name="Hajiyeva S."/>
            <person name="Abbasov M."/>
            <person name="Kaur K."/>
            <person name="Hamwieh A."/>
            <person name="Solovyev V."/>
            <person name="Salamov A."/>
            <person name="Braich B."/>
            <person name="Kosarev P."/>
            <person name="Mahmoud A."/>
            <person name="Hajiyev E."/>
            <person name="Babayeva S."/>
            <person name="Izzatullayeva V."/>
            <person name="Mammadov A."/>
            <person name="Mammadov A."/>
            <person name="Sharifova S."/>
            <person name="Ojaghi J."/>
            <person name="Eynullazada K."/>
            <person name="Bayramov B."/>
            <person name="Abdulazimova A."/>
            <person name="Shahmuradov I."/>
        </authorList>
    </citation>
    <scope>NUCLEOTIDE SEQUENCE [LARGE SCALE GENOMIC DNA]</scope>
    <source>
        <strain evidence="2">cv. AG2017</strain>
        <tissue evidence="1">Leaf</tissue>
    </source>
</reference>
<dbReference type="Proteomes" id="UP000233551">
    <property type="component" value="Unassembled WGS sequence"/>
</dbReference>
<dbReference type="AlphaFoldDB" id="A0A2I0HVK1"/>
<accession>A0A2I0HVK1</accession>
<dbReference type="EMBL" id="PGOL01005224">
    <property type="protein sequence ID" value="PKI35724.1"/>
    <property type="molecule type" value="Genomic_DNA"/>
</dbReference>
<gene>
    <name evidence="1" type="ORF">CRG98_043882</name>
</gene>
<comment type="caution">
    <text evidence="1">The sequence shown here is derived from an EMBL/GenBank/DDBJ whole genome shotgun (WGS) entry which is preliminary data.</text>
</comment>
<protein>
    <submittedName>
        <fullName evidence="1">Uncharacterized protein</fullName>
    </submittedName>
</protein>
<evidence type="ECO:0000313" key="2">
    <source>
        <dbReference type="Proteomes" id="UP000233551"/>
    </source>
</evidence>
<organism evidence="1 2">
    <name type="scientific">Punica granatum</name>
    <name type="common">Pomegranate</name>
    <dbReference type="NCBI Taxonomy" id="22663"/>
    <lineage>
        <taxon>Eukaryota</taxon>
        <taxon>Viridiplantae</taxon>
        <taxon>Streptophyta</taxon>
        <taxon>Embryophyta</taxon>
        <taxon>Tracheophyta</taxon>
        <taxon>Spermatophyta</taxon>
        <taxon>Magnoliopsida</taxon>
        <taxon>eudicotyledons</taxon>
        <taxon>Gunneridae</taxon>
        <taxon>Pentapetalae</taxon>
        <taxon>rosids</taxon>
        <taxon>malvids</taxon>
        <taxon>Myrtales</taxon>
        <taxon>Lythraceae</taxon>
        <taxon>Punica</taxon>
    </lineage>
</organism>
<evidence type="ECO:0000313" key="1">
    <source>
        <dbReference type="EMBL" id="PKI35724.1"/>
    </source>
</evidence>
<name>A0A2I0HVK1_PUNGR</name>
<proteinExistence type="predicted"/>